<evidence type="ECO:0000313" key="3">
    <source>
        <dbReference type="Proteomes" id="UP000621670"/>
    </source>
</evidence>
<dbReference type="SUPFAM" id="SSF81606">
    <property type="entry name" value="PP2C-like"/>
    <property type="match status" value="1"/>
</dbReference>
<reference evidence="2 3" key="1">
    <citation type="submission" date="2020-08" db="EMBL/GenBank/DDBJ databases">
        <title>Description of novel Flavobacterium F-400 isolate.</title>
        <authorList>
            <person name="Saticioglu I."/>
            <person name="Duman M."/>
            <person name="Altun S."/>
        </authorList>
    </citation>
    <scope>NUCLEOTIDE SEQUENCE [LARGE SCALE GENOMIC DNA]</scope>
    <source>
        <strain evidence="2 3">F-400</strain>
    </source>
</reference>
<dbReference type="Proteomes" id="UP000621670">
    <property type="component" value="Unassembled WGS sequence"/>
</dbReference>
<accession>A0ABR7JEA4</accession>
<dbReference type="RefSeq" id="WP_166134051.1">
    <property type="nucleotide sequence ID" value="NZ_JAAOBY010000002.1"/>
</dbReference>
<protein>
    <submittedName>
        <fullName evidence="2">Protein phosphatase 2C domain-containing protein</fullName>
    </submittedName>
</protein>
<evidence type="ECO:0000313" key="2">
    <source>
        <dbReference type="EMBL" id="MBC5862828.1"/>
    </source>
</evidence>
<proteinExistence type="predicted"/>
<name>A0ABR7JEA4_9FLAO</name>
<sequence length="232" mass="26110">MINSFSNKGKRKSNQDYLFSKSINPDWILHMVVDGMGGYEYGDVASKLVAENIHTYLTTINDISEKEIQKAVNKSNLIIKQKSDDLNAKIGATLGGAIILKNKAFLFWVGDVKIIHLRNNELLYETHSHTLINQMINNGSIINNIERYKHVVTRSVSGSIKESIIDCHLVNNLLPKDIIIIYSDGVSDKLNSYQINNVFKSATTVQEALNQVENLCSHDAKDNFSMLVTQIR</sequence>
<dbReference type="Pfam" id="PF13672">
    <property type="entry name" value="PP2C_2"/>
    <property type="match status" value="1"/>
</dbReference>
<evidence type="ECO:0000259" key="1">
    <source>
        <dbReference type="PROSITE" id="PS51746"/>
    </source>
</evidence>
<organism evidence="2 3">
    <name type="scientific">Flavobacterium turcicum</name>
    <dbReference type="NCBI Taxonomy" id="2764718"/>
    <lineage>
        <taxon>Bacteria</taxon>
        <taxon>Pseudomonadati</taxon>
        <taxon>Bacteroidota</taxon>
        <taxon>Flavobacteriia</taxon>
        <taxon>Flavobacteriales</taxon>
        <taxon>Flavobacteriaceae</taxon>
        <taxon>Flavobacterium</taxon>
    </lineage>
</organism>
<dbReference type="InterPro" id="IPR036457">
    <property type="entry name" value="PPM-type-like_dom_sf"/>
</dbReference>
<dbReference type="SMART" id="SM00331">
    <property type="entry name" value="PP2C_SIG"/>
    <property type="match status" value="1"/>
</dbReference>
<dbReference type="PROSITE" id="PS51746">
    <property type="entry name" value="PPM_2"/>
    <property type="match status" value="1"/>
</dbReference>
<comment type="caution">
    <text evidence="2">The sequence shown here is derived from an EMBL/GenBank/DDBJ whole genome shotgun (WGS) entry which is preliminary data.</text>
</comment>
<keyword evidence="3" id="KW-1185">Reference proteome</keyword>
<dbReference type="SMART" id="SM00332">
    <property type="entry name" value="PP2Cc"/>
    <property type="match status" value="1"/>
</dbReference>
<dbReference type="CDD" id="cd00143">
    <property type="entry name" value="PP2Cc"/>
    <property type="match status" value="1"/>
</dbReference>
<dbReference type="EMBL" id="JACRUM010000002">
    <property type="protein sequence ID" value="MBC5862828.1"/>
    <property type="molecule type" value="Genomic_DNA"/>
</dbReference>
<gene>
    <name evidence="2" type="ORF">H8R26_05280</name>
</gene>
<dbReference type="InterPro" id="IPR001932">
    <property type="entry name" value="PPM-type_phosphatase-like_dom"/>
</dbReference>
<dbReference type="Gene3D" id="3.60.40.10">
    <property type="entry name" value="PPM-type phosphatase domain"/>
    <property type="match status" value="1"/>
</dbReference>
<feature type="domain" description="PPM-type phosphatase" evidence="1">
    <location>
        <begin position="1"/>
        <end position="231"/>
    </location>
</feature>